<gene>
    <name evidence="1" type="ORF">N7452_001759</name>
</gene>
<reference evidence="1" key="1">
    <citation type="submission" date="2022-12" db="EMBL/GenBank/DDBJ databases">
        <authorList>
            <person name="Petersen C."/>
        </authorList>
    </citation>
    <scope>NUCLEOTIDE SEQUENCE</scope>
    <source>
        <strain evidence="1">IBT 35673</strain>
    </source>
</reference>
<proteinExistence type="predicted"/>
<protein>
    <submittedName>
        <fullName evidence="1">Uncharacterized protein</fullName>
    </submittedName>
</protein>
<evidence type="ECO:0000313" key="2">
    <source>
        <dbReference type="Proteomes" id="UP001147695"/>
    </source>
</evidence>
<dbReference type="EMBL" id="JAPZBQ010000001">
    <property type="protein sequence ID" value="KAJ5352785.1"/>
    <property type="molecule type" value="Genomic_DNA"/>
</dbReference>
<name>A0A9W9R4J8_PENBR</name>
<reference evidence="1" key="2">
    <citation type="journal article" date="2023" name="IMA Fungus">
        <title>Comparative genomic study of the Penicillium genus elucidates a diverse pangenome and 15 lateral gene transfer events.</title>
        <authorList>
            <person name="Petersen C."/>
            <person name="Sorensen T."/>
            <person name="Nielsen M.R."/>
            <person name="Sondergaard T.E."/>
            <person name="Sorensen J.L."/>
            <person name="Fitzpatrick D.A."/>
            <person name="Frisvad J.C."/>
            <person name="Nielsen K.L."/>
        </authorList>
    </citation>
    <scope>NUCLEOTIDE SEQUENCE</scope>
    <source>
        <strain evidence="1">IBT 35673</strain>
    </source>
</reference>
<dbReference type="AlphaFoldDB" id="A0A9W9R4J8"/>
<organism evidence="1 2">
    <name type="scientific">Penicillium brevicompactum</name>
    <dbReference type="NCBI Taxonomy" id="5074"/>
    <lineage>
        <taxon>Eukaryota</taxon>
        <taxon>Fungi</taxon>
        <taxon>Dikarya</taxon>
        <taxon>Ascomycota</taxon>
        <taxon>Pezizomycotina</taxon>
        <taxon>Eurotiomycetes</taxon>
        <taxon>Eurotiomycetidae</taxon>
        <taxon>Eurotiales</taxon>
        <taxon>Aspergillaceae</taxon>
        <taxon>Penicillium</taxon>
    </lineage>
</organism>
<comment type="caution">
    <text evidence="1">The sequence shown here is derived from an EMBL/GenBank/DDBJ whole genome shotgun (WGS) entry which is preliminary data.</text>
</comment>
<dbReference type="Proteomes" id="UP001147695">
    <property type="component" value="Unassembled WGS sequence"/>
</dbReference>
<evidence type="ECO:0000313" key="1">
    <source>
        <dbReference type="EMBL" id="KAJ5352785.1"/>
    </source>
</evidence>
<sequence>MTGLHDDPRERILHAVQRQIEYLRSKPDSRLRVIARLESLNRIARSHQNAEDRSPLGYLLVNLRKHLPGQIKRLRSDPRNDGKVANALSRMVLGASLFVRCAQSEDDPANIFEQDVEPLSALDLEEDYPLDEDDLTRILFGF</sequence>
<accession>A0A9W9R4J8</accession>